<proteinExistence type="predicted"/>
<gene>
    <name evidence="1" type="ORF">L1987_59035</name>
</gene>
<comment type="caution">
    <text evidence="1">The sequence shown here is derived from an EMBL/GenBank/DDBJ whole genome shotgun (WGS) entry which is preliminary data.</text>
</comment>
<name>A0ACB9D4M9_9ASTR</name>
<dbReference type="Proteomes" id="UP001056120">
    <property type="component" value="Linkage Group LG20"/>
</dbReference>
<evidence type="ECO:0000313" key="1">
    <source>
        <dbReference type="EMBL" id="KAI3741363.1"/>
    </source>
</evidence>
<reference evidence="1 2" key="2">
    <citation type="journal article" date="2022" name="Mol. Ecol. Resour.">
        <title>The genomes of chicory, endive, great burdock and yacon provide insights into Asteraceae paleo-polyploidization history and plant inulin production.</title>
        <authorList>
            <person name="Fan W."/>
            <person name="Wang S."/>
            <person name="Wang H."/>
            <person name="Wang A."/>
            <person name="Jiang F."/>
            <person name="Liu H."/>
            <person name="Zhao H."/>
            <person name="Xu D."/>
            <person name="Zhang Y."/>
        </authorList>
    </citation>
    <scope>NUCLEOTIDE SEQUENCE [LARGE SCALE GENOMIC DNA]</scope>
    <source>
        <strain evidence="2">cv. Yunnan</strain>
        <tissue evidence="1">Leaves</tissue>
    </source>
</reference>
<reference evidence="2" key="1">
    <citation type="journal article" date="2022" name="Mol. Ecol. Resour.">
        <title>The genomes of chicory, endive, great burdock and yacon provide insights into Asteraceae palaeo-polyploidization history and plant inulin production.</title>
        <authorList>
            <person name="Fan W."/>
            <person name="Wang S."/>
            <person name="Wang H."/>
            <person name="Wang A."/>
            <person name="Jiang F."/>
            <person name="Liu H."/>
            <person name="Zhao H."/>
            <person name="Xu D."/>
            <person name="Zhang Y."/>
        </authorList>
    </citation>
    <scope>NUCLEOTIDE SEQUENCE [LARGE SCALE GENOMIC DNA]</scope>
    <source>
        <strain evidence="2">cv. Yunnan</strain>
    </source>
</reference>
<protein>
    <submittedName>
        <fullName evidence="1">Uncharacterized protein</fullName>
    </submittedName>
</protein>
<dbReference type="EMBL" id="CM042037">
    <property type="protein sequence ID" value="KAI3741363.1"/>
    <property type="molecule type" value="Genomic_DNA"/>
</dbReference>
<evidence type="ECO:0000313" key="2">
    <source>
        <dbReference type="Proteomes" id="UP001056120"/>
    </source>
</evidence>
<organism evidence="1 2">
    <name type="scientific">Smallanthus sonchifolius</name>
    <dbReference type="NCBI Taxonomy" id="185202"/>
    <lineage>
        <taxon>Eukaryota</taxon>
        <taxon>Viridiplantae</taxon>
        <taxon>Streptophyta</taxon>
        <taxon>Embryophyta</taxon>
        <taxon>Tracheophyta</taxon>
        <taxon>Spermatophyta</taxon>
        <taxon>Magnoliopsida</taxon>
        <taxon>eudicotyledons</taxon>
        <taxon>Gunneridae</taxon>
        <taxon>Pentapetalae</taxon>
        <taxon>asterids</taxon>
        <taxon>campanulids</taxon>
        <taxon>Asterales</taxon>
        <taxon>Asteraceae</taxon>
        <taxon>Asteroideae</taxon>
        <taxon>Heliantheae alliance</taxon>
        <taxon>Millerieae</taxon>
        <taxon>Smallanthus</taxon>
    </lineage>
</organism>
<keyword evidence="2" id="KW-1185">Reference proteome</keyword>
<sequence>MLGFNNFKGKLSDSLLEMINLERFAVSSNEISGHIPAGICGGATGSSSSLKVLNTCTMFYGCNQLQKAHTSSLPSPPLFLRRFRERKSRERKCSSEITLTQCSLQDKLCSDFDQ</sequence>
<accession>A0ACB9D4M9</accession>